<dbReference type="PANTHER" id="PTHR43861:SF1">
    <property type="entry name" value="TRANS-ACONITATE 2-METHYLTRANSFERASE"/>
    <property type="match status" value="1"/>
</dbReference>
<reference evidence="2 3" key="1">
    <citation type="journal article" date="2010" name="Nature">
        <title>The Ectocarpus genome and the independent evolution of multicellularity in brown algae.</title>
        <authorList>
            <person name="Cock J.M."/>
            <person name="Sterck L."/>
            <person name="Rouze P."/>
            <person name="Scornet D."/>
            <person name="Allen A.E."/>
            <person name="Amoutzias G."/>
            <person name="Anthouard V."/>
            <person name="Artiguenave F."/>
            <person name="Aury J.M."/>
            <person name="Badger J.H."/>
            <person name="Beszteri B."/>
            <person name="Billiau K."/>
            <person name="Bonnet E."/>
            <person name="Bothwell J.H."/>
            <person name="Bowler C."/>
            <person name="Boyen C."/>
            <person name="Brownlee C."/>
            <person name="Carrano C.J."/>
            <person name="Charrier B."/>
            <person name="Cho G.Y."/>
            <person name="Coelho S.M."/>
            <person name="Collen J."/>
            <person name="Corre E."/>
            <person name="Da Silva C."/>
            <person name="Delage L."/>
            <person name="Delaroque N."/>
            <person name="Dittami S.M."/>
            <person name="Doulbeau S."/>
            <person name="Elias M."/>
            <person name="Farnham G."/>
            <person name="Gachon C.M."/>
            <person name="Gschloessl B."/>
            <person name="Heesch S."/>
            <person name="Jabbari K."/>
            <person name="Jubin C."/>
            <person name="Kawai H."/>
            <person name="Kimura K."/>
            <person name="Kloareg B."/>
            <person name="Kupper F.C."/>
            <person name="Lang D."/>
            <person name="Le Bail A."/>
            <person name="Leblanc C."/>
            <person name="Lerouge P."/>
            <person name="Lohr M."/>
            <person name="Lopez P.J."/>
            <person name="Martens C."/>
            <person name="Maumus F."/>
            <person name="Michel G."/>
            <person name="Miranda-Saavedra D."/>
            <person name="Morales J."/>
            <person name="Moreau H."/>
            <person name="Motomura T."/>
            <person name="Nagasato C."/>
            <person name="Napoli C.A."/>
            <person name="Nelson D.R."/>
            <person name="Nyvall-Collen P."/>
            <person name="Peters A.F."/>
            <person name="Pommier C."/>
            <person name="Potin P."/>
            <person name="Poulain J."/>
            <person name="Quesneville H."/>
            <person name="Read B."/>
            <person name="Rensing S.A."/>
            <person name="Ritter A."/>
            <person name="Rousvoal S."/>
            <person name="Samanta M."/>
            <person name="Samson G."/>
            <person name="Schroeder D.C."/>
            <person name="Segurens B."/>
            <person name="Strittmatter M."/>
            <person name="Tonon T."/>
            <person name="Tregear J.W."/>
            <person name="Valentin K."/>
            <person name="von Dassow P."/>
            <person name="Yamagishi T."/>
            <person name="Van de Peer Y."/>
            <person name="Wincker P."/>
        </authorList>
    </citation>
    <scope>NUCLEOTIDE SEQUENCE [LARGE SCALE GENOMIC DNA]</scope>
    <source>
        <strain evidence="3">Ec32 / CCAP1310/4</strain>
    </source>
</reference>
<dbReference type="OrthoDB" id="540004at2759"/>
<dbReference type="Proteomes" id="UP000002630">
    <property type="component" value="Linkage Group LG01"/>
</dbReference>
<dbReference type="SUPFAM" id="SSF53335">
    <property type="entry name" value="S-adenosyl-L-methionine-dependent methyltransferases"/>
    <property type="match status" value="1"/>
</dbReference>
<dbReference type="AlphaFoldDB" id="D8LBL1"/>
<sequence length="403" mass="43422">MTDDADALVGVSCRSNARAPPALRMDAKGFGRPSSTSEGKTKATRSSKVAGFGGKPVSKMPRVSGGGGNKKSTAPAKAARVGAGTKAATTGATVQEEVMRQTEESIRRSMDKLKTAQPFVWEALELKKRLALWQAQTVGLNILQLSELPPRQVQEMKDAEAQVRRLQEEHGITDRLLHNIAQEATWDASARVKDERQVNVQLPPSAVEHMQAVVQRSEAAGDSRVMDVGAGTGILLRFLQGAGVKQEKYVGVYLSSVMIDVASKRYPHATFLKRKENSKTRTPNQADFLDYCGDHLLSGGEGFSHVFFNGCLHNFLEPGEALSDAAKLLKEGGKIVISHPKGAANVDMQRRSNPLLVPNRLPTAADLQKACGAIPSLKAAGIQVQDGGRRRSGLGYLQVLQKP</sequence>
<keyword evidence="3" id="KW-1185">Reference proteome</keyword>
<dbReference type="Gene3D" id="3.40.50.150">
    <property type="entry name" value="Vaccinia Virus protein VP39"/>
    <property type="match status" value="1"/>
</dbReference>
<accession>D8LBL1</accession>
<feature type="region of interest" description="Disordered" evidence="1">
    <location>
        <begin position="1"/>
        <end position="105"/>
    </location>
</feature>
<dbReference type="Pfam" id="PF13489">
    <property type="entry name" value="Methyltransf_23"/>
    <property type="match status" value="1"/>
</dbReference>
<organism evidence="2 3">
    <name type="scientific">Ectocarpus siliculosus</name>
    <name type="common">Brown alga</name>
    <name type="synonym">Conferva siliculosa</name>
    <dbReference type="NCBI Taxonomy" id="2880"/>
    <lineage>
        <taxon>Eukaryota</taxon>
        <taxon>Sar</taxon>
        <taxon>Stramenopiles</taxon>
        <taxon>Ochrophyta</taxon>
        <taxon>PX clade</taxon>
        <taxon>Phaeophyceae</taxon>
        <taxon>Ectocarpales</taxon>
        <taxon>Ectocarpaceae</taxon>
        <taxon>Ectocarpus</taxon>
    </lineage>
</organism>
<feature type="compositionally biased region" description="Low complexity" evidence="1">
    <location>
        <begin position="76"/>
        <end position="94"/>
    </location>
</feature>
<dbReference type="eggNOG" id="ENOG502S6MF">
    <property type="taxonomic scope" value="Eukaryota"/>
</dbReference>
<evidence type="ECO:0000256" key="1">
    <source>
        <dbReference type="SAM" id="MobiDB-lite"/>
    </source>
</evidence>
<dbReference type="OMA" id="IFCSALH"/>
<evidence type="ECO:0000313" key="3">
    <source>
        <dbReference type="Proteomes" id="UP000002630"/>
    </source>
</evidence>
<dbReference type="PANTHER" id="PTHR43861">
    <property type="entry name" value="TRANS-ACONITATE 2-METHYLTRANSFERASE-RELATED"/>
    <property type="match status" value="1"/>
</dbReference>
<evidence type="ECO:0000313" key="2">
    <source>
        <dbReference type="EMBL" id="CBN76720.1"/>
    </source>
</evidence>
<protein>
    <recommendedName>
        <fullName evidence="4">Methyltransferase type 11 domain-containing protein</fullName>
    </recommendedName>
</protein>
<dbReference type="InterPro" id="IPR029063">
    <property type="entry name" value="SAM-dependent_MTases_sf"/>
</dbReference>
<dbReference type="CDD" id="cd02440">
    <property type="entry name" value="AdoMet_MTases"/>
    <property type="match status" value="1"/>
</dbReference>
<dbReference type="EMBL" id="FN649726">
    <property type="protein sequence ID" value="CBN76720.1"/>
    <property type="molecule type" value="Genomic_DNA"/>
</dbReference>
<dbReference type="InParanoid" id="D8LBL1"/>
<name>D8LBL1_ECTSI</name>
<dbReference type="EMBL" id="FN647682">
    <property type="protein sequence ID" value="CBN76720.1"/>
    <property type="molecule type" value="Genomic_DNA"/>
</dbReference>
<gene>
    <name evidence="2" type="ORF">Esi_0000_0528</name>
</gene>
<proteinExistence type="predicted"/>
<evidence type="ECO:0008006" key="4">
    <source>
        <dbReference type="Google" id="ProtNLM"/>
    </source>
</evidence>